<geneLocation type="plasmid" evidence="3 4">
    <name>pHSR-Bgl01</name>
</geneLocation>
<dbReference type="AlphaFoldDB" id="A0A897NTN0"/>
<dbReference type="Pfam" id="PF13796">
    <property type="entry name" value="Sensor"/>
    <property type="match status" value="1"/>
</dbReference>
<proteinExistence type="predicted"/>
<accession>A0A897NTN0</accession>
<feature type="transmembrane region" description="Helical" evidence="1">
    <location>
        <begin position="56"/>
        <end position="75"/>
    </location>
</feature>
<feature type="domain" description="Putative sensor" evidence="2">
    <location>
        <begin position="35"/>
        <end position="120"/>
    </location>
</feature>
<dbReference type="Proteomes" id="UP000663305">
    <property type="component" value="Plasmid pHSR-Bgl01"/>
</dbReference>
<reference evidence="3" key="1">
    <citation type="submission" date="2020-11" db="EMBL/GenBank/DDBJ databases">
        <title>Carbohydrate-dependent, anaerobic sulfur respiration: A novel catabolism in halophilic archaea.</title>
        <authorList>
            <person name="Sorokin D.Y."/>
            <person name="Messina E."/>
            <person name="Smedile F."/>
            <person name="La Cono V."/>
            <person name="Hallsworth J.E."/>
            <person name="Yakimov M.M."/>
        </authorList>
    </citation>
    <scope>NUCLEOTIDE SEQUENCE</scope>
    <source>
        <strain evidence="3">HSR-Bgl</strain>
        <plasmid evidence="3">pHSR-Bgl01</plasmid>
    </source>
</reference>
<gene>
    <name evidence="3" type="ORF">HSBGL_4112</name>
</gene>
<evidence type="ECO:0000313" key="4">
    <source>
        <dbReference type="Proteomes" id="UP000663305"/>
    </source>
</evidence>
<dbReference type="InterPro" id="IPR025828">
    <property type="entry name" value="Put_sensor_dom"/>
</dbReference>
<evidence type="ECO:0000313" key="3">
    <source>
        <dbReference type="EMBL" id="QSG13526.1"/>
    </source>
</evidence>
<name>A0A897NTN0_9EURY</name>
<feature type="transmembrane region" description="Helical" evidence="1">
    <location>
        <begin position="33"/>
        <end position="50"/>
    </location>
</feature>
<keyword evidence="3" id="KW-0808">Transferase</keyword>
<keyword evidence="1" id="KW-1133">Transmembrane helix</keyword>
<keyword evidence="1" id="KW-0812">Transmembrane</keyword>
<evidence type="ECO:0000256" key="1">
    <source>
        <dbReference type="SAM" id="Phobius"/>
    </source>
</evidence>
<organism evidence="3 4">
    <name type="scientific">Halapricum desulfuricans</name>
    <dbReference type="NCBI Taxonomy" id="2841257"/>
    <lineage>
        <taxon>Archaea</taxon>
        <taxon>Methanobacteriati</taxon>
        <taxon>Methanobacteriota</taxon>
        <taxon>Stenosarchaea group</taxon>
        <taxon>Halobacteria</taxon>
        <taxon>Halobacteriales</taxon>
        <taxon>Haloarculaceae</taxon>
        <taxon>Halapricum</taxon>
    </lineage>
</organism>
<protein>
    <submittedName>
        <fullName evidence="3">Histidine kinase, HisKA_3 family</fullName>
    </submittedName>
</protein>
<dbReference type="EMBL" id="CP064790">
    <property type="protein sequence ID" value="QSG13526.1"/>
    <property type="molecule type" value="Genomic_DNA"/>
</dbReference>
<keyword evidence="1" id="KW-0472">Membrane</keyword>
<dbReference type="GO" id="GO:0016301">
    <property type="term" value="F:kinase activity"/>
    <property type="evidence" value="ECO:0007669"/>
    <property type="project" value="UniProtKB-KW"/>
</dbReference>
<evidence type="ECO:0000259" key="2">
    <source>
        <dbReference type="Pfam" id="PF13796"/>
    </source>
</evidence>
<keyword evidence="3" id="KW-0614">Plasmid</keyword>
<keyword evidence="3" id="KW-0418">Kinase</keyword>
<sequence length="123" mass="13276">MTRTISTSEDRRQQSLLSQTPGSVICSQTYRNLLYLLLAFPFGILYFVLLTTGLTLGIGLVVTLLGIPLLIAVVVGSRRLAAFERAVANKLLGLAIQAPDDVETGVDEGIWSRARARLLASST</sequence>